<feature type="region of interest" description="Disordered" evidence="1">
    <location>
        <begin position="1"/>
        <end position="108"/>
    </location>
</feature>
<gene>
    <name evidence="2" type="ORF">BJ508DRAFT_327947</name>
</gene>
<protein>
    <submittedName>
        <fullName evidence="2">Uncharacterized protein</fullName>
    </submittedName>
</protein>
<accession>A0A3N4I1B9</accession>
<keyword evidence="3" id="KW-1185">Reference proteome</keyword>
<dbReference type="Proteomes" id="UP000275078">
    <property type="component" value="Unassembled WGS sequence"/>
</dbReference>
<dbReference type="EMBL" id="ML119694">
    <property type="protein sequence ID" value="RPA79895.1"/>
    <property type="molecule type" value="Genomic_DNA"/>
</dbReference>
<organism evidence="2 3">
    <name type="scientific">Ascobolus immersus RN42</name>
    <dbReference type="NCBI Taxonomy" id="1160509"/>
    <lineage>
        <taxon>Eukaryota</taxon>
        <taxon>Fungi</taxon>
        <taxon>Dikarya</taxon>
        <taxon>Ascomycota</taxon>
        <taxon>Pezizomycotina</taxon>
        <taxon>Pezizomycetes</taxon>
        <taxon>Pezizales</taxon>
        <taxon>Ascobolaceae</taxon>
        <taxon>Ascobolus</taxon>
    </lineage>
</organism>
<sequence>MAPKGSKKEKGQKSTTPESRADLAPKESRTAREKWDAKEYRTVDGKKLKDAKGIMIPPGDPGQVIPNEESEKPASPNTDPPEESRRKRKLLDKDSAISQTTTKKIKSTAEKAVPVLPIKPLLEIERHQHKLKKKNEQRREQKSNDTMKASCILYAVNKYHSELDEQRLITMLEDNPYPYEKKYGVAELKAALIQVQAELQVIKPLLDRYWDKAGKFFPIQRVQRPVSLASIAIDKWEKLGRPEAGNISMLVSICDKMKKDEEICELWKYNQMALAAVIFLSAFIGNPVSEKEFYTHVPKSSIRRIQNMLALLEYMQEARMRFLEPVWIDRGNGSLSKMDESFRVSRLLSLLRARSS</sequence>
<feature type="region of interest" description="Disordered" evidence="1">
    <location>
        <begin position="124"/>
        <end position="144"/>
    </location>
</feature>
<evidence type="ECO:0000313" key="3">
    <source>
        <dbReference type="Proteomes" id="UP000275078"/>
    </source>
</evidence>
<proteinExistence type="predicted"/>
<reference evidence="2 3" key="1">
    <citation type="journal article" date="2018" name="Nat. Ecol. Evol.">
        <title>Pezizomycetes genomes reveal the molecular basis of ectomycorrhizal truffle lifestyle.</title>
        <authorList>
            <person name="Murat C."/>
            <person name="Payen T."/>
            <person name="Noel B."/>
            <person name="Kuo A."/>
            <person name="Morin E."/>
            <person name="Chen J."/>
            <person name="Kohler A."/>
            <person name="Krizsan K."/>
            <person name="Balestrini R."/>
            <person name="Da Silva C."/>
            <person name="Montanini B."/>
            <person name="Hainaut M."/>
            <person name="Levati E."/>
            <person name="Barry K.W."/>
            <person name="Belfiori B."/>
            <person name="Cichocki N."/>
            <person name="Clum A."/>
            <person name="Dockter R.B."/>
            <person name="Fauchery L."/>
            <person name="Guy J."/>
            <person name="Iotti M."/>
            <person name="Le Tacon F."/>
            <person name="Lindquist E.A."/>
            <person name="Lipzen A."/>
            <person name="Malagnac F."/>
            <person name="Mello A."/>
            <person name="Molinier V."/>
            <person name="Miyauchi S."/>
            <person name="Poulain J."/>
            <person name="Riccioni C."/>
            <person name="Rubini A."/>
            <person name="Sitrit Y."/>
            <person name="Splivallo R."/>
            <person name="Traeger S."/>
            <person name="Wang M."/>
            <person name="Zifcakova L."/>
            <person name="Wipf D."/>
            <person name="Zambonelli A."/>
            <person name="Paolocci F."/>
            <person name="Nowrousian M."/>
            <person name="Ottonello S."/>
            <person name="Baldrian P."/>
            <person name="Spatafora J.W."/>
            <person name="Henrissat B."/>
            <person name="Nagy L.G."/>
            <person name="Aury J.M."/>
            <person name="Wincker P."/>
            <person name="Grigoriev I.V."/>
            <person name="Bonfante P."/>
            <person name="Martin F.M."/>
        </authorList>
    </citation>
    <scope>NUCLEOTIDE SEQUENCE [LARGE SCALE GENOMIC DNA]</scope>
    <source>
        <strain evidence="2 3">RN42</strain>
    </source>
</reference>
<evidence type="ECO:0000256" key="1">
    <source>
        <dbReference type="SAM" id="MobiDB-lite"/>
    </source>
</evidence>
<feature type="compositionally biased region" description="Basic residues" evidence="1">
    <location>
        <begin position="127"/>
        <end position="136"/>
    </location>
</feature>
<name>A0A3N4I1B9_ASCIM</name>
<evidence type="ECO:0000313" key="2">
    <source>
        <dbReference type="EMBL" id="RPA79895.1"/>
    </source>
</evidence>
<feature type="compositionally biased region" description="Basic and acidic residues" evidence="1">
    <location>
        <begin position="19"/>
        <end position="52"/>
    </location>
</feature>
<dbReference type="AlphaFoldDB" id="A0A3N4I1B9"/>
<feature type="compositionally biased region" description="Basic and acidic residues" evidence="1">
    <location>
        <begin position="1"/>
        <end position="12"/>
    </location>
</feature>